<dbReference type="PANTHER" id="PTHR13817">
    <property type="entry name" value="TITIN"/>
    <property type="match status" value="1"/>
</dbReference>
<proteinExistence type="predicted"/>
<evidence type="ECO:0000256" key="3">
    <source>
        <dbReference type="SAM" id="Coils"/>
    </source>
</evidence>
<feature type="domain" description="Fibronectin type-III" evidence="5">
    <location>
        <begin position="127"/>
        <end position="222"/>
    </location>
</feature>
<dbReference type="PROSITE" id="PS50853">
    <property type="entry name" value="FN3"/>
    <property type="match status" value="6"/>
</dbReference>
<evidence type="ECO:0000313" key="6">
    <source>
        <dbReference type="EnsemblMetazoa" id="CJA12483a.1"/>
    </source>
</evidence>
<keyword evidence="2" id="KW-1015">Disulfide bond</keyword>
<name>A0A8R1I184_CAEJA</name>
<dbReference type="EnsemblMetazoa" id="CJA12483a.1">
    <property type="protein sequence ID" value="CJA12483a.1"/>
    <property type="gene ID" value="WBGene00131687"/>
</dbReference>
<organism evidence="6 7">
    <name type="scientific">Caenorhabditis japonica</name>
    <dbReference type="NCBI Taxonomy" id="281687"/>
    <lineage>
        <taxon>Eukaryota</taxon>
        <taxon>Metazoa</taxon>
        <taxon>Ecdysozoa</taxon>
        <taxon>Nematoda</taxon>
        <taxon>Chromadorea</taxon>
        <taxon>Rhabditida</taxon>
        <taxon>Rhabditina</taxon>
        <taxon>Rhabditomorpha</taxon>
        <taxon>Rhabditoidea</taxon>
        <taxon>Rhabditidae</taxon>
        <taxon>Peloderinae</taxon>
        <taxon>Caenorhabditis</taxon>
    </lineage>
</organism>
<feature type="domain" description="Ig-like" evidence="4">
    <location>
        <begin position="231"/>
        <end position="319"/>
    </location>
</feature>
<dbReference type="SMART" id="SM00060">
    <property type="entry name" value="FN3"/>
    <property type="match status" value="8"/>
</dbReference>
<keyword evidence="3" id="KW-0175">Coiled coil</keyword>
<dbReference type="Gene3D" id="2.60.40.10">
    <property type="entry name" value="Immunoglobulins"/>
    <property type="match status" value="10"/>
</dbReference>
<keyword evidence="1" id="KW-0677">Repeat</keyword>
<dbReference type="CDD" id="cd00063">
    <property type="entry name" value="FN3"/>
    <property type="match status" value="6"/>
</dbReference>
<accession>A0A8R1I184</accession>
<dbReference type="InterPro" id="IPR050964">
    <property type="entry name" value="Striated_Muscle_Regulatory"/>
</dbReference>
<feature type="domain" description="Ig-like" evidence="4">
    <location>
        <begin position="836"/>
        <end position="943"/>
    </location>
</feature>
<keyword evidence="7" id="KW-1185">Reference proteome</keyword>
<reference evidence="6" key="2">
    <citation type="submission" date="2022-06" db="UniProtKB">
        <authorList>
            <consortium name="EnsemblMetazoa"/>
        </authorList>
    </citation>
    <scope>IDENTIFICATION</scope>
    <source>
        <strain evidence="6">DF5081</strain>
    </source>
</reference>
<evidence type="ECO:0000256" key="1">
    <source>
        <dbReference type="ARBA" id="ARBA00022737"/>
    </source>
</evidence>
<protein>
    <submittedName>
        <fullName evidence="6">Uncharacterized protein</fullName>
    </submittedName>
</protein>
<feature type="domain" description="Fibronectin type-III" evidence="5">
    <location>
        <begin position="526"/>
        <end position="626"/>
    </location>
</feature>
<dbReference type="SUPFAM" id="SSF49265">
    <property type="entry name" value="Fibronectin type III"/>
    <property type="match status" value="4"/>
</dbReference>
<reference evidence="7" key="1">
    <citation type="submission" date="2010-08" db="EMBL/GenBank/DDBJ databases">
        <authorList>
            <consortium name="Caenorhabditis japonica Sequencing Consortium"/>
            <person name="Wilson R.K."/>
        </authorList>
    </citation>
    <scope>NUCLEOTIDE SEQUENCE [LARGE SCALE GENOMIC DNA]</scope>
    <source>
        <strain evidence="7">DF5081</strain>
    </source>
</reference>
<feature type="coiled-coil region" evidence="3">
    <location>
        <begin position="1269"/>
        <end position="1297"/>
    </location>
</feature>
<feature type="domain" description="Fibronectin type-III" evidence="5">
    <location>
        <begin position="323"/>
        <end position="421"/>
    </location>
</feature>
<feature type="domain" description="Fibronectin type-III" evidence="5">
    <location>
        <begin position="631"/>
        <end position="731"/>
    </location>
</feature>
<sequence>MPIRHMEQIMAPRNFRQINDDSPLFINTSIDTSLNLTIQLSKKPFFTGSVTGYKLYYTLDASLSSDDYEQWTQQEALSNENTYTFMLGTEKTGTDDENVLRVRATIFFNNVESQPTGVISVTTRHTAPKAPLIVNTKILHNSSVLISFVPSDDVNVIENYTLMYKQTTDEEWKSLIFKSDIDGRVLLDGLDANQSYEVKMFVTGGPLQGAPSNSATFTTNSTALAAVRTDPNEEYTADPQTNEPLSIKCTVKSASKASVLWKVNGIKVSVDSSFYTVVTSVHEDFIESTIRAKSRTRSAKFTCIATNEAGDSAKDVDVVIKGPGSPPSEITLVAEKRGYTISWKPPSHPNGEITKYVVYYTLNREDPLSDWRKMDLDGSEKMVSIIMDTEESFYGRVQAATDLGPGIISDIVAMERDTQPISVESELNGVAAAAMVVDPRELLTIQCTSRGKPRPSISMAISDRKNASHVEVDVWNRLQATSSAGVVTAMHNFSVLTSKYVHCRAKNSAGSNYSTIELKVDKPGDAPSQVQVLRVNALDAIVVWHAPQFPNLPIKSYIVLVSKDEKEDKSSWLQYESNAKETQINRMLLPTGSLEKSTDYFVCVRAKNAGGIGPTSSLTSFKTLNGGPDSPPSNLKVLINEANQVTVSWDTPNSTTDVTGYLIYYTRDLSLSNEDYKTWQFVESNHETNRYKFDLTVGLKPKTFYRVRISGKNSHADGPASEVAEFETAYSELPIPTDLKTEVQDDNTIHIKFISVRDPDDHSKAIDEYRIDLAATEDVLHAQWSQIQPKAIRIDELSSMVDVEIDGDSVEKNKMYWVKVTARLDNPSWGVQSSKPRWFRTGHGKLTTTVTLEGAPLIEKEPNLSEKLSIACTGVGSPAPVITWEWQDRSVENQTDGWEVQNLPVDDTTVISKITRNGIRESGDLTCFGYNNEGNSSMAVEIRVLGPGNPPSNIKLTAYRNQINVTWQESTLPNGDIMKYIVYYSEHENYDLADWNKFETAELDTYVEAFGPQINHFVRVQAVSDRGPGIISDKYQCKSDVLFEPLHLEILASNILEFEAEPNQNVEIRCKGTGKPRPEMFYQFGNDAEMKFEEVETTAYDTEYFEAKAPQISSRSNVTVKCRAENKYENVEVIRTIIVRRPGEAPSNISWSFDEEDGSILYINWNTIENPNGEHLEYNLYLSNFKTKVSGPPVKIPDIPLDVNITLRISAENEHGEGEKTFPIWIPTPNGGPKSAPIMSSLHAQDSKVYIFWTEPRLPNGNIQMYTIYIRKEKEVKQEEKEEVEEEKQEAPEQKEQDWLKLTYNSSVLHVVLGIEDGLEENERYQMKMTATNEKHEGPETKVYTFDLISFDENDVIDNFTAVVVNSTVFVEVGEPIYTKYIVYIRDEANNNQTMKHEIDVESGITKFEFPFQLDHTLSYTVKLSGIKLGRESPQSEEIDLVFINTPRPTAITTSRRTVIKEPPL</sequence>
<dbReference type="Proteomes" id="UP000005237">
    <property type="component" value="Unassembled WGS sequence"/>
</dbReference>
<evidence type="ECO:0000259" key="4">
    <source>
        <dbReference type="PROSITE" id="PS50835"/>
    </source>
</evidence>
<dbReference type="SUPFAM" id="SSF48726">
    <property type="entry name" value="Immunoglobulin"/>
    <property type="match status" value="2"/>
</dbReference>
<dbReference type="Pfam" id="PF00041">
    <property type="entry name" value="fn3"/>
    <property type="match status" value="2"/>
</dbReference>
<evidence type="ECO:0000256" key="2">
    <source>
        <dbReference type="ARBA" id="ARBA00023157"/>
    </source>
</evidence>
<evidence type="ECO:0000259" key="5">
    <source>
        <dbReference type="PROSITE" id="PS50853"/>
    </source>
</evidence>
<dbReference type="InterPro" id="IPR013783">
    <property type="entry name" value="Ig-like_fold"/>
</dbReference>
<feature type="domain" description="Fibronectin type-III" evidence="5">
    <location>
        <begin position="1145"/>
        <end position="1231"/>
    </location>
</feature>
<dbReference type="InterPro" id="IPR003961">
    <property type="entry name" value="FN3_dom"/>
</dbReference>
<evidence type="ECO:0000313" key="7">
    <source>
        <dbReference type="Proteomes" id="UP000005237"/>
    </source>
</evidence>
<dbReference type="PROSITE" id="PS50835">
    <property type="entry name" value="IG_LIKE"/>
    <property type="match status" value="2"/>
</dbReference>
<dbReference type="InterPro" id="IPR036116">
    <property type="entry name" value="FN3_sf"/>
</dbReference>
<dbReference type="InterPro" id="IPR036179">
    <property type="entry name" value="Ig-like_dom_sf"/>
</dbReference>
<dbReference type="InterPro" id="IPR007110">
    <property type="entry name" value="Ig-like_dom"/>
</dbReference>
<dbReference type="PANTHER" id="PTHR13817:SF175">
    <property type="entry name" value="IG-LIKE AND FIBRONECTIN TYPE-III DOMAIN-CONTAINING PROTEIN C27B7.7"/>
    <property type="match status" value="1"/>
</dbReference>
<feature type="domain" description="Fibronectin type-III" evidence="5">
    <location>
        <begin position="950"/>
        <end position="1042"/>
    </location>
</feature>